<evidence type="ECO:0000313" key="1">
    <source>
        <dbReference type="EMBL" id="QYJ68784.1"/>
    </source>
</evidence>
<reference evidence="1 2" key="1">
    <citation type="submission" date="2021-07" db="EMBL/GenBank/DDBJ databases">
        <title>Flavobacterium WSW3-B6 sp.nov, isolated from seaweed.</title>
        <authorList>
            <person name="Muhammad N."/>
            <person name="Ho H."/>
            <person name="Lee Y.-J."/>
            <person name="Nguyen T."/>
            <person name="Ho J."/>
            <person name="Kim S.-G."/>
        </authorList>
    </citation>
    <scope>NUCLEOTIDE SEQUENCE [LARGE SCALE GENOMIC DNA]</scope>
    <source>
        <strain evidence="1 2">WSW3-B6</strain>
    </source>
</reference>
<dbReference type="EMBL" id="CP080429">
    <property type="protein sequence ID" value="QYJ68784.1"/>
    <property type="molecule type" value="Genomic_DNA"/>
</dbReference>
<evidence type="ECO:0000313" key="2">
    <source>
        <dbReference type="Proteomes" id="UP000825381"/>
    </source>
</evidence>
<sequence>MKSTAENPFAFFEWYLKKQIELDLEEFYKNITEELYFNNVDEIDKKTHKVRVLNISHKDNIDSEYLTFSFEGSIKRKLNNETQNSINFLEQEFQKRFSDKKEVKAYADFLRIKIKHIESFNAFKEFHFLNDYLSQIKDTINRYSTEVKLYGFTPSFELLAENEKEQQDKIQKLYESLTESPSLINATKQEFFNAFTGKEVAYGIHWLVIGKNKRVSKPSLFHFVIKLIDENHLSPSIIHDLNKYVLYTFRDNNGEELKNLKQSKSYVSKNPTQKDRIENIISSL</sequence>
<organism evidence="1 2">
    <name type="scientific">Flavobacterium litorale</name>
    <dbReference type="NCBI Taxonomy" id="2856519"/>
    <lineage>
        <taxon>Bacteria</taxon>
        <taxon>Pseudomonadati</taxon>
        <taxon>Bacteroidota</taxon>
        <taxon>Flavobacteriia</taxon>
        <taxon>Flavobacteriales</taxon>
        <taxon>Flavobacteriaceae</taxon>
        <taxon>Flavobacterium</taxon>
    </lineage>
</organism>
<protein>
    <submittedName>
        <fullName evidence="1">Uncharacterized protein</fullName>
    </submittedName>
</protein>
<dbReference type="RefSeq" id="WP_220641123.1">
    <property type="nucleotide sequence ID" value="NZ_CP080429.1"/>
</dbReference>
<proteinExistence type="predicted"/>
<keyword evidence="2" id="KW-1185">Reference proteome</keyword>
<dbReference type="Proteomes" id="UP000825381">
    <property type="component" value="Chromosome"/>
</dbReference>
<name>A0ABX8VDP9_9FLAO</name>
<gene>
    <name evidence="1" type="ORF">K1I41_02575</name>
</gene>
<accession>A0ABX8VDP9</accession>